<dbReference type="Pfam" id="PF05135">
    <property type="entry name" value="Phage_connect_1"/>
    <property type="match status" value="1"/>
</dbReference>
<comment type="caution">
    <text evidence="1">The sequence shown here is derived from an EMBL/GenBank/DDBJ whole genome shotgun (WGS) entry which is preliminary data.</text>
</comment>
<sequence>MTLEEVKNYLRVTYDDDDGYLTNLMQVAEDYLVAGVTDYLKKKENDHFKARAEIVKLVIIQNLYDERYMMGQALEMNYIVRSMITQLEYGDVNV</sequence>
<dbReference type="RefSeq" id="WP_060800578.1">
    <property type="nucleotide sequence ID" value="NZ_KQ957105.1"/>
</dbReference>
<dbReference type="EMBL" id="LRQE01000039">
    <property type="protein sequence ID" value="KXA28957.1"/>
    <property type="molecule type" value="Genomic_DNA"/>
</dbReference>
<dbReference type="AlphaFoldDB" id="A0A133PK93"/>
<organism evidence="1">
    <name type="scientific">Peptoniphilus harei</name>
    <dbReference type="NCBI Taxonomy" id="54005"/>
    <lineage>
        <taxon>Bacteria</taxon>
        <taxon>Bacillati</taxon>
        <taxon>Bacillota</taxon>
        <taxon>Tissierellia</taxon>
        <taxon>Tissierellales</taxon>
        <taxon>Peptoniphilaceae</taxon>
        <taxon>Peptoniphilus</taxon>
    </lineage>
</organism>
<dbReference type="Proteomes" id="UP000070174">
    <property type="component" value="Unassembled WGS sequence"/>
</dbReference>
<proteinExistence type="predicted"/>
<gene>
    <name evidence="1" type="ORF">HMPREF3229_01589</name>
</gene>
<evidence type="ECO:0000313" key="1">
    <source>
        <dbReference type="EMBL" id="KXA28957.1"/>
    </source>
</evidence>
<dbReference type="InterPro" id="IPR006450">
    <property type="entry name" value="Phage_HK97_gp6-like"/>
</dbReference>
<dbReference type="PATRIC" id="fig|54005.3.peg.1551"/>
<reference evidence="1 2" key="1">
    <citation type="submission" date="2016-01" db="EMBL/GenBank/DDBJ databases">
        <authorList>
            <person name="Oliw E.H."/>
        </authorList>
    </citation>
    <scope>NUCLEOTIDE SEQUENCE [LARGE SCALE GENOMIC DNA]</scope>
    <source>
        <strain evidence="1 2">CMW7756A</strain>
    </source>
</reference>
<dbReference type="NCBIfam" id="TIGR01560">
    <property type="entry name" value="put_DNA_pack"/>
    <property type="match status" value="1"/>
</dbReference>
<name>A0A133PK93_9FIRM</name>
<accession>A0A133PK93</accession>
<dbReference type="CDD" id="cd08054">
    <property type="entry name" value="gp6"/>
    <property type="match status" value="1"/>
</dbReference>
<evidence type="ECO:0000313" key="2">
    <source>
        <dbReference type="Proteomes" id="UP000070174"/>
    </source>
</evidence>
<dbReference type="InterPro" id="IPR021146">
    <property type="entry name" value="Phage_gp6-like_head-tail"/>
</dbReference>
<dbReference type="Gene3D" id="1.10.3230.30">
    <property type="entry name" value="Phage gp6-like head-tail connector protein"/>
    <property type="match status" value="1"/>
</dbReference>
<protein>
    <submittedName>
        <fullName evidence="1">Phage DNA packaging protein</fullName>
    </submittedName>
</protein>